<dbReference type="EMBL" id="JAFELM010000016">
    <property type="protein sequence ID" value="MBM6616926.1"/>
    <property type="molecule type" value="Genomic_DNA"/>
</dbReference>
<feature type="transmembrane region" description="Helical" evidence="1">
    <location>
        <begin position="98"/>
        <end position="120"/>
    </location>
</feature>
<feature type="transmembrane region" description="Helical" evidence="1">
    <location>
        <begin position="213"/>
        <end position="233"/>
    </location>
</feature>
<dbReference type="PANTHER" id="PTHR36111:SF2">
    <property type="entry name" value="INNER MEMBRANE PROTEIN"/>
    <property type="match status" value="1"/>
</dbReference>
<keyword evidence="1" id="KW-0812">Transmembrane</keyword>
<feature type="transmembrane region" description="Helical" evidence="1">
    <location>
        <begin position="140"/>
        <end position="165"/>
    </location>
</feature>
<comment type="caution">
    <text evidence="2">The sequence shown here is derived from an EMBL/GenBank/DDBJ whole genome shotgun (WGS) entry which is preliminary data.</text>
</comment>
<keyword evidence="3" id="KW-1185">Reference proteome</keyword>
<proteinExistence type="predicted"/>
<reference evidence="2 3" key="1">
    <citation type="submission" date="2021-02" db="EMBL/GenBank/DDBJ databases">
        <title>Bacillus sp. RD4P76, an endophyte from a halophyte.</title>
        <authorList>
            <person name="Sun J.-Q."/>
        </authorList>
    </citation>
    <scope>NUCLEOTIDE SEQUENCE [LARGE SCALE GENOMIC DNA]</scope>
    <source>
        <strain evidence="2 3">RD4P76</strain>
    </source>
</reference>
<feature type="transmembrane region" description="Helical" evidence="1">
    <location>
        <begin position="56"/>
        <end position="73"/>
    </location>
</feature>
<evidence type="ECO:0000313" key="2">
    <source>
        <dbReference type="EMBL" id="MBM6616926.1"/>
    </source>
</evidence>
<dbReference type="Pfam" id="PF04474">
    <property type="entry name" value="DUF554"/>
    <property type="match status" value="1"/>
</dbReference>
<feature type="transmembrane region" description="Helical" evidence="1">
    <location>
        <begin position="33"/>
        <end position="50"/>
    </location>
</feature>
<dbReference type="RefSeq" id="WP_204202298.1">
    <property type="nucleotide sequence ID" value="NZ_JAFELM010000016.1"/>
</dbReference>
<dbReference type="PANTHER" id="PTHR36111">
    <property type="entry name" value="INNER MEMBRANE PROTEIN-RELATED"/>
    <property type="match status" value="1"/>
</dbReference>
<keyword evidence="1" id="KW-0472">Membrane</keyword>
<name>A0ABS2DEP0_9BACI</name>
<keyword evidence="1" id="KW-1133">Transmembrane helix</keyword>
<dbReference type="InterPro" id="IPR007563">
    <property type="entry name" value="DUF554"/>
</dbReference>
<evidence type="ECO:0000313" key="3">
    <source>
        <dbReference type="Proteomes" id="UP001518925"/>
    </source>
</evidence>
<organism evidence="2 3">
    <name type="scientific">Bacillus suaedaesalsae</name>
    <dbReference type="NCBI Taxonomy" id="2810349"/>
    <lineage>
        <taxon>Bacteria</taxon>
        <taxon>Bacillati</taxon>
        <taxon>Bacillota</taxon>
        <taxon>Bacilli</taxon>
        <taxon>Bacillales</taxon>
        <taxon>Bacillaceae</taxon>
        <taxon>Bacillus</taxon>
    </lineage>
</organism>
<evidence type="ECO:0000256" key="1">
    <source>
        <dbReference type="SAM" id="Phobius"/>
    </source>
</evidence>
<feature type="transmembrane region" description="Helical" evidence="1">
    <location>
        <begin position="186"/>
        <end position="207"/>
    </location>
</feature>
<gene>
    <name evidence="2" type="ORF">JR050_04430</name>
</gene>
<dbReference type="Proteomes" id="UP001518925">
    <property type="component" value="Unassembled WGS sequence"/>
</dbReference>
<accession>A0ABS2DEP0</accession>
<protein>
    <submittedName>
        <fullName evidence="2">DUF554 domain-containing protein</fullName>
    </submittedName>
</protein>
<sequence length="234" mass="24913">MVLLGTIVNGICIVLGTFIGSFLTKIPEKVKNTVMQGIGLSVSLLGIQMGLKSEQFLIVIMSIVIGAVIGEFIDLEDKLNRLGLWIEKKIGKRAKGDIAKGFVTATLIFVIGAMAIIGSLDSGIRQDHQVLYTKSLIDGFTSLILTTTLGVGVMLSAIPVMLYQGSIALFATQIERFVPTAIMDSFIVEMTSTGGLMILAIGLNLLGITKIKVANLLPSIVIVAILVTVVHQLS</sequence>
<feature type="transmembrane region" description="Helical" evidence="1">
    <location>
        <begin position="6"/>
        <end position="26"/>
    </location>
</feature>